<comment type="caution">
    <text evidence="3">The sequence shown here is derived from an EMBL/GenBank/DDBJ whole genome shotgun (WGS) entry which is preliminary data.</text>
</comment>
<keyword evidence="4" id="KW-1185">Reference proteome</keyword>
<reference evidence="3 4" key="1">
    <citation type="submission" date="2019-02" db="EMBL/GenBank/DDBJ databases">
        <title>Sequencing the genomes of 1000 actinobacteria strains.</title>
        <authorList>
            <person name="Klenk H.-P."/>
        </authorList>
    </citation>
    <scope>NUCLEOTIDE SEQUENCE [LARGE SCALE GENOMIC DNA]</scope>
    <source>
        <strain evidence="3 4">DSM 18319</strain>
    </source>
</reference>
<feature type="domain" description="Lipoprotein LpqB N-terminal" evidence="2">
    <location>
        <begin position="46"/>
        <end position="150"/>
    </location>
</feature>
<dbReference type="Pfam" id="PF25976">
    <property type="entry name" value="LpqB_N"/>
    <property type="match status" value="1"/>
</dbReference>
<organism evidence="3 4">
    <name type="scientific">Microterricola gilva</name>
    <dbReference type="NCBI Taxonomy" id="393267"/>
    <lineage>
        <taxon>Bacteria</taxon>
        <taxon>Bacillati</taxon>
        <taxon>Actinomycetota</taxon>
        <taxon>Actinomycetes</taxon>
        <taxon>Micrococcales</taxon>
        <taxon>Microbacteriaceae</taxon>
        <taxon>Microterricola</taxon>
    </lineage>
</organism>
<evidence type="ECO:0000313" key="4">
    <source>
        <dbReference type="Proteomes" id="UP000291483"/>
    </source>
</evidence>
<gene>
    <name evidence="3" type="ORF">EV379_1304</name>
</gene>
<dbReference type="InterPro" id="IPR059026">
    <property type="entry name" value="LpqB_N"/>
</dbReference>
<feature type="transmembrane region" description="Helical" evidence="1">
    <location>
        <begin position="12"/>
        <end position="35"/>
    </location>
</feature>
<dbReference type="Proteomes" id="UP000291483">
    <property type="component" value="Unassembled WGS sequence"/>
</dbReference>
<dbReference type="AlphaFoldDB" id="A0A4Q8AKE9"/>
<dbReference type="EMBL" id="SHLC01000001">
    <property type="protein sequence ID" value="RZU64990.1"/>
    <property type="molecule type" value="Genomic_DNA"/>
</dbReference>
<keyword evidence="1" id="KW-1133">Transmembrane helix</keyword>
<evidence type="ECO:0000259" key="2">
    <source>
        <dbReference type="Pfam" id="PF25976"/>
    </source>
</evidence>
<name>A0A4Q8AKE9_9MICO</name>
<evidence type="ECO:0000256" key="1">
    <source>
        <dbReference type="SAM" id="Phobius"/>
    </source>
</evidence>
<sequence length="157" mass="16681">MMCTMNPPARRLDRTLLVILIAIAALIVIALIIVFTRGGPTALDPATPEGVVQGYSTAVIDGDHDAAFEYLAPELREECAGFDPVYTENMRVVLIEVTEHGDSADVRVSLVTSYEGGLFGSSSSETQETFELVTSGGEWAISTVPWALAICPGSAGF</sequence>
<proteinExistence type="predicted"/>
<keyword evidence="1" id="KW-0472">Membrane</keyword>
<protein>
    <recommendedName>
        <fullName evidence="2">Lipoprotein LpqB N-terminal domain-containing protein</fullName>
    </recommendedName>
</protein>
<keyword evidence="1" id="KW-0812">Transmembrane</keyword>
<evidence type="ECO:0000313" key="3">
    <source>
        <dbReference type="EMBL" id="RZU64990.1"/>
    </source>
</evidence>
<accession>A0A4Q8AKE9</accession>